<dbReference type="SUPFAM" id="SSF55469">
    <property type="entry name" value="FMN-dependent nitroreductase-like"/>
    <property type="match status" value="1"/>
</dbReference>
<evidence type="ECO:0000256" key="3">
    <source>
        <dbReference type="ARBA" id="ARBA00022630"/>
    </source>
</evidence>
<accession>A0A9D1ICV4</accession>
<evidence type="ECO:0000256" key="5">
    <source>
        <dbReference type="ARBA" id="ARBA00023002"/>
    </source>
</evidence>
<dbReference type="Pfam" id="PF00881">
    <property type="entry name" value="Nitroreductase"/>
    <property type="match status" value="1"/>
</dbReference>
<dbReference type="InterPro" id="IPR000415">
    <property type="entry name" value="Nitroreductase-like"/>
</dbReference>
<evidence type="ECO:0000256" key="4">
    <source>
        <dbReference type="ARBA" id="ARBA00022643"/>
    </source>
</evidence>
<feature type="domain" description="Nitroreductase" evidence="6">
    <location>
        <begin position="8"/>
        <end position="154"/>
    </location>
</feature>
<comment type="cofactor">
    <cofactor evidence="1">
        <name>FMN</name>
        <dbReference type="ChEBI" id="CHEBI:58210"/>
    </cofactor>
</comment>
<dbReference type="AlphaFoldDB" id="A0A9D1ICV4"/>
<evidence type="ECO:0000313" key="8">
    <source>
        <dbReference type="Proteomes" id="UP000824072"/>
    </source>
</evidence>
<organism evidence="7 8">
    <name type="scientific">Candidatus Pullichristensenella excrementigallinarum</name>
    <dbReference type="NCBI Taxonomy" id="2840907"/>
    <lineage>
        <taxon>Bacteria</taxon>
        <taxon>Bacillati</taxon>
        <taxon>Bacillota</taxon>
        <taxon>Clostridia</taxon>
        <taxon>Candidatus Pullichristensenella</taxon>
    </lineage>
</organism>
<dbReference type="Proteomes" id="UP000824072">
    <property type="component" value="Unassembled WGS sequence"/>
</dbReference>
<dbReference type="InterPro" id="IPR029479">
    <property type="entry name" value="Nitroreductase"/>
</dbReference>
<reference evidence="7" key="1">
    <citation type="submission" date="2020-10" db="EMBL/GenBank/DDBJ databases">
        <authorList>
            <person name="Gilroy R."/>
        </authorList>
    </citation>
    <scope>NUCLEOTIDE SEQUENCE</scope>
    <source>
        <strain evidence="7">ChiHcec3-11533</strain>
    </source>
</reference>
<dbReference type="PANTHER" id="PTHR43673:SF2">
    <property type="entry name" value="NITROREDUCTASE"/>
    <property type="match status" value="1"/>
</dbReference>
<keyword evidence="4" id="KW-0288">FMN</keyword>
<protein>
    <submittedName>
        <fullName evidence="7">Nitroreductase family protein</fullName>
    </submittedName>
</protein>
<keyword evidence="5" id="KW-0560">Oxidoreductase</keyword>
<evidence type="ECO:0000259" key="6">
    <source>
        <dbReference type="Pfam" id="PF00881"/>
    </source>
</evidence>
<dbReference type="GO" id="GO:0016491">
    <property type="term" value="F:oxidoreductase activity"/>
    <property type="evidence" value="ECO:0007669"/>
    <property type="project" value="UniProtKB-KW"/>
</dbReference>
<evidence type="ECO:0000256" key="1">
    <source>
        <dbReference type="ARBA" id="ARBA00001917"/>
    </source>
</evidence>
<name>A0A9D1ICV4_9FIRM</name>
<evidence type="ECO:0000313" key="7">
    <source>
        <dbReference type="EMBL" id="HIU33679.1"/>
    </source>
</evidence>
<dbReference type="Gene3D" id="3.40.109.10">
    <property type="entry name" value="NADH Oxidase"/>
    <property type="match status" value="1"/>
</dbReference>
<reference evidence="7" key="2">
    <citation type="journal article" date="2021" name="PeerJ">
        <title>Extensive microbial diversity within the chicken gut microbiome revealed by metagenomics and culture.</title>
        <authorList>
            <person name="Gilroy R."/>
            <person name="Ravi A."/>
            <person name="Getino M."/>
            <person name="Pursley I."/>
            <person name="Horton D.L."/>
            <person name="Alikhan N.F."/>
            <person name="Baker D."/>
            <person name="Gharbi K."/>
            <person name="Hall N."/>
            <person name="Watson M."/>
            <person name="Adriaenssens E.M."/>
            <person name="Foster-Nyarko E."/>
            <person name="Jarju S."/>
            <person name="Secka A."/>
            <person name="Antonio M."/>
            <person name="Oren A."/>
            <person name="Chaudhuri R.R."/>
            <person name="La Ragione R."/>
            <person name="Hildebrand F."/>
            <person name="Pallen M.J."/>
        </authorList>
    </citation>
    <scope>NUCLEOTIDE SEQUENCE</scope>
    <source>
        <strain evidence="7">ChiHcec3-11533</strain>
    </source>
</reference>
<keyword evidence="3" id="KW-0285">Flavoprotein</keyword>
<gene>
    <name evidence="7" type="ORF">IAB02_03865</name>
</gene>
<dbReference type="PANTHER" id="PTHR43673">
    <property type="entry name" value="NAD(P)H NITROREDUCTASE YDGI-RELATED"/>
    <property type="match status" value="1"/>
</dbReference>
<comment type="similarity">
    <text evidence="2">Belongs to the nitroreductase family.</text>
</comment>
<dbReference type="Gene3D" id="2.20.180.10">
    <property type="entry name" value="putative fmn-dependent nitroreductase like domains"/>
    <property type="match status" value="1"/>
</dbReference>
<evidence type="ECO:0000256" key="2">
    <source>
        <dbReference type="ARBA" id="ARBA00007118"/>
    </source>
</evidence>
<dbReference type="EMBL" id="DVMU01000086">
    <property type="protein sequence ID" value="HIU33679.1"/>
    <property type="molecule type" value="Genomic_DNA"/>
</dbReference>
<proteinExistence type="inferred from homology"/>
<sequence length="196" mass="21959">MEYLDLVRKNRSYRGFDSTFTVSRKTLESLVEFARLAPSSVNLQPLKYFLSYTNATNAAIQPLTAWARRLQPLQLPKPGQYPTAFIVILQDLSISENIDRFAKDVGIVAQTMLLGATSMGLGGCMIGNFSPEKVREALSLAPHLQPVLILALGKPVETIVLDEARDGEIAYWREEDGTHHVPKRPLEELIVRLERP</sequence>
<comment type="caution">
    <text evidence="7">The sequence shown here is derived from an EMBL/GenBank/DDBJ whole genome shotgun (WGS) entry which is preliminary data.</text>
</comment>
<dbReference type="InterPro" id="IPR023312">
    <property type="entry name" value="Put_nitroreductase_C_bac"/>
</dbReference>